<dbReference type="PIRSF" id="PIRSF037226">
    <property type="entry name" value="Amidohydrolase_ACY1L2_prd"/>
    <property type="match status" value="1"/>
</dbReference>
<gene>
    <name evidence="4" type="primary">LOC106810824</name>
</gene>
<dbReference type="InterPro" id="IPR011650">
    <property type="entry name" value="Peptidase_M20_dimer"/>
</dbReference>
<dbReference type="NCBIfam" id="TIGR01891">
    <property type="entry name" value="amidohydrolases"/>
    <property type="match status" value="1"/>
</dbReference>
<dbReference type="SUPFAM" id="SSF53187">
    <property type="entry name" value="Zn-dependent exopeptidases"/>
    <property type="match status" value="1"/>
</dbReference>
<evidence type="ECO:0000313" key="3">
    <source>
        <dbReference type="Proteomes" id="UP000695022"/>
    </source>
</evidence>
<organism evidence="3 4">
    <name type="scientific">Priapulus caudatus</name>
    <name type="common">Priapulid worm</name>
    <dbReference type="NCBI Taxonomy" id="37621"/>
    <lineage>
        <taxon>Eukaryota</taxon>
        <taxon>Metazoa</taxon>
        <taxon>Ecdysozoa</taxon>
        <taxon>Scalidophora</taxon>
        <taxon>Priapulida</taxon>
        <taxon>Priapulimorpha</taxon>
        <taxon>Priapulimorphida</taxon>
        <taxon>Priapulidae</taxon>
        <taxon>Priapulus</taxon>
    </lineage>
</organism>
<protein>
    <recommendedName>
        <fullName evidence="1">Peptidase M20 domain-containing protein 2</fullName>
    </recommendedName>
</protein>
<dbReference type="RefSeq" id="XP_014669765.1">
    <property type="nucleotide sequence ID" value="XM_014814279.1"/>
</dbReference>
<name>A0ABM1EC44_PRICU</name>
<accession>A0ABM1EC44</accession>
<evidence type="ECO:0000256" key="1">
    <source>
        <dbReference type="PIRNR" id="PIRNR037226"/>
    </source>
</evidence>
<dbReference type="Pfam" id="PF01546">
    <property type="entry name" value="Peptidase_M20"/>
    <property type="match status" value="1"/>
</dbReference>
<dbReference type="CDD" id="cd05672">
    <property type="entry name" value="M20_ACY1L2-like"/>
    <property type="match status" value="1"/>
</dbReference>
<dbReference type="Proteomes" id="UP000695022">
    <property type="component" value="Unplaced"/>
</dbReference>
<proteinExistence type="inferred from homology"/>
<keyword evidence="3" id="KW-1185">Reference proteome</keyword>
<dbReference type="GeneID" id="106810824"/>
<dbReference type="Gene3D" id="3.40.630.10">
    <property type="entry name" value="Zn peptidases"/>
    <property type="match status" value="1"/>
</dbReference>
<comment type="similarity">
    <text evidence="1">Belongs to the peptidase M20A family.</text>
</comment>
<reference evidence="4" key="1">
    <citation type="submission" date="2025-08" db="UniProtKB">
        <authorList>
            <consortium name="RefSeq"/>
        </authorList>
    </citation>
    <scope>IDENTIFICATION</scope>
</reference>
<sequence length="389" mass="42387">MSLKEGIKVASQCIDAERENLKALSLELWNNPELGFEEIRAHKLATDFLEQRGFKVERAYHMPTAFRAEFTNGDGPNICIICEYDALPEIGHACGHNLICEAGIAASIAVKSALEANHVHGKLTVMGTPAEEGGGGKVMLINAAAFSDVDLSMMVHPFARNDVNISWLGIQRLIVTYTGKAAHAAASPWDGINALDAAVACYNGLSMLRQQMKPSCRIHAVITKGGVRPNIIPAEAEVQIYVRATEQEELKLLLERVSHCIVGAGKMTGCDTEFQYAPNPYAAVKHNHTMGLLYEKYAREQGIEFPIAPNPLPGGSTDMGNVSHVVPSIHPTFYIGTNSQIHTKVFREQAGTDEAQQYTLVAAKSMAFTTLEVLSDPALLSQIKKEFEK</sequence>
<dbReference type="InterPro" id="IPR036264">
    <property type="entry name" value="Bact_exopeptidase_dim_dom"/>
</dbReference>
<dbReference type="Gene3D" id="3.30.70.360">
    <property type="match status" value="1"/>
</dbReference>
<dbReference type="SUPFAM" id="SSF55031">
    <property type="entry name" value="Bacterial exopeptidase dimerisation domain"/>
    <property type="match status" value="1"/>
</dbReference>
<dbReference type="InterPro" id="IPR002933">
    <property type="entry name" value="Peptidase_M20"/>
</dbReference>
<evidence type="ECO:0000259" key="2">
    <source>
        <dbReference type="Pfam" id="PF07687"/>
    </source>
</evidence>
<evidence type="ECO:0000313" key="4">
    <source>
        <dbReference type="RefSeq" id="XP_014669765.1"/>
    </source>
</evidence>
<dbReference type="PANTHER" id="PTHR30575:SF0">
    <property type="entry name" value="XAA-ARG DIPEPTIDASE"/>
    <property type="match status" value="1"/>
</dbReference>
<dbReference type="InterPro" id="IPR052030">
    <property type="entry name" value="Peptidase_M20/M20A_hydrolases"/>
</dbReference>
<dbReference type="Pfam" id="PF07687">
    <property type="entry name" value="M20_dimer"/>
    <property type="match status" value="1"/>
</dbReference>
<dbReference type="InterPro" id="IPR017439">
    <property type="entry name" value="Amidohydrolase"/>
</dbReference>
<dbReference type="InterPro" id="IPR017144">
    <property type="entry name" value="Xaa-Arg_dipeptidase"/>
</dbReference>
<dbReference type="PANTHER" id="PTHR30575">
    <property type="entry name" value="PEPTIDASE M20"/>
    <property type="match status" value="1"/>
</dbReference>
<feature type="domain" description="Peptidase M20 dimerisation" evidence="2">
    <location>
        <begin position="169"/>
        <end position="258"/>
    </location>
</feature>